<reference evidence="2 3" key="1">
    <citation type="journal article" date="2007" name="Virology">
        <title>Sequence and annotation of the 369-kb NY-2A and the 345-kb AR158 viruses that infect Chlorella NC64A.</title>
        <authorList>
            <person name="Fitzgerald L.A."/>
            <person name="Graves M.V."/>
            <person name="Li X."/>
            <person name="Feldblyum T."/>
            <person name="Nierman W.C."/>
            <person name="Van Etten J.L."/>
        </authorList>
    </citation>
    <scope>NUCLEOTIDE SEQUENCE [LARGE SCALE GENOMIC DNA]</scope>
    <source>
        <strain evidence="2 3">NY-2A</strain>
    </source>
</reference>
<dbReference type="Proteomes" id="UP000202419">
    <property type="component" value="Segment"/>
</dbReference>
<organism evidence="2 3">
    <name type="scientific">Paramecium bursaria Chlorella virus NY2A</name>
    <name type="common">PBCV-NY2A</name>
    <dbReference type="NCBI Taxonomy" id="46021"/>
    <lineage>
        <taxon>Viruses</taxon>
        <taxon>Varidnaviria</taxon>
        <taxon>Bamfordvirae</taxon>
        <taxon>Nucleocytoviricota</taxon>
        <taxon>Megaviricetes</taxon>
        <taxon>Algavirales</taxon>
        <taxon>Phycodnaviridae</taxon>
        <taxon>Chlorovirus</taxon>
        <taxon>Chlorovirus americanus</taxon>
    </lineage>
</organism>
<dbReference type="GeneID" id="5659002"/>
<proteinExistence type="predicted"/>
<evidence type="ECO:0000313" key="2">
    <source>
        <dbReference type="EMBL" id="ABT14590.1"/>
    </source>
</evidence>
<feature type="transmembrane region" description="Helical" evidence="1">
    <location>
        <begin position="31"/>
        <end position="52"/>
    </location>
</feature>
<keyword evidence="1" id="KW-0812">Transmembrane</keyword>
<sequence>MKRCGIERRISRFFEWISYGRVHGERTTNSSCGFFGTHFLLIIYFILFLFYLEMCSNPRATVQFRWDVHVSGEMNTRVQFF</sequence>
<protein>
    <submittedName>
        <fullName evidence="2">Uncharacterized protein b191L</fullName>
    </submittedName>
</protein>
<keyword evidence="1" id="KW-1133">Transmembrane helix</keyword>
<evidence type="ECO:0000313" key="3">
    <source>
        <dbReference type="Proteomes" id="UP000202419"/>
    </source>
</evidence>
<dbReference type="EMBL" id="DQ491002">
    <property type="protein sequence ID" value="ABT14590.1"/>
    <property type="molecule type" value="Genomic_DNA"/>
</dbReference>
<accession>A7IW66</accession>
<dbReference type="KEGG" id="vg:5659002"/>
<evidence type="ECO:0000256" key="1">
    <source>
        <dbReference type="SAM" id="Phobius"/>
    </source>
</evidence>
<gene>
    <name evidence="2" type="primary">b191L</name>
    <name evidence="2" type="ORF">NY2A_b191L</name>
</gene>
<keyword evidence="1" id="KW-0472">Membrane</keyword>
<organismHost>
    <name type="scientific">Chlorella</name>
    <dbReference type="NCBI Taxonomy" id="3071"/>
</organismHost>
<name>A7IW66_PBCVN</name>
<dbReference type="RefSeq" id="YP_001497387.1">
    <property type="nucleotide sequence ID" value="NC_009898.1"/>
</dbReference>
<keyword evidence="3" id="KW-1185">Reference proteome</keyword>